<dbReference type="PANTHER" id="PTHR34239">
    <property type="entry name" value="APPLE DOMAIN-CONTAINING PROTEIN"/>
    <property type="match status" value="1"/>
</dbReference>
<proteinExistence type="predicted"/>
<feature type="region of interest" description="Disordered" evidence="1">
    <location>
        <begin position="212"/>
        <end position="254"/>
    </location>
</feature>
<gene>
    <name evidence="2" type="ORF">E2C01_053683</name>
</gene>
<evidence type="ECO:0000256" key="1">
    <source>
        <dbReference type="SAM" id="MobiDB-lite"/>
    </source>
</evidence>
<dbReference type="Proteomes" id="UP000324222">
    <property type="component" value="Unassembled WGS sequence"/>
</dbReference>
<protein>
    <submittedName>
        <fullName evidence="2">Uncharacterized protein</fullName>
    </submittedName>
</protein>
<dbReference type="OrthoDB" id="7701249at2759"/>
<feature type="compositionally biased region" description="Basic and acidic residues" evidence="1">
    <location>
        <begin position="220"/>
        <end position="231"/>
    </location>
</feature>
<reference evidence="2 3" key="1">
    <citation type="submission" date="2019-05" db="EMBL/GenBank/DDBJ databases">
        <title>Another draft genome of Portunus trituberculatus and its Hox gene families provides insights of decapod evolution.</title>
        <authorList>
            <person name="Jeong J.-H."/>
            <person name="Song I."/>
            <person name="Kim S."/>
            <person name="Choi T."/>
            <person name="Kim D."/>
            <person name="Ryu S."/>
            <person name="Kim W."/>
        </authorList>
    </citation>
    <scope>NUCLEOTIDE SEQUENCE [LARGE SCALE GENOMIC DNA]</scope>
    <source>
        <tissue evidence="2">Muscle</tissue>
    </source>
</reference>
<evidence type="ECO:0000313" key="2">
    <source>
        <dbReference type="EMBL" id="MPC59659.1"/>
    </source>
</evidence>
<dbReference type="PANTHER" id="PTHR34239:SF2">
    <property type="entry name" value="TRANSPOSABLE ELEMENT P TRANSPOSASE_THAP9 CONSERVED DOMAIN-CONTAINING PROTEIN"/>
    <property type="match status" value="1"/>
</dbReference>
<name>A0A5B7GPW7_PORTR</name>
<sequence>MDWIWMGGRNNATHRPDGLYTSGQNCSGALSPSQASGSNDGTAPSLALIMGAINELKREMDKLKRDDVKKADYCLHEVDKDITKAATILVKLLTVLDKVARDGELNVMAQEVAKLNGALLGNAHYRHNLTRRTIISRDINPKYSHLCSEKAPLTGLLFGEDLSQTAKQIEEADRLRGKFSTKECSPFWSSTYGRFGGGRQWGYFGKVPSRGGSSRFQPYEPRRGAAGRDARLYYPGPSSTSKNLRDQGQYLPRR</sequence>
<accession>A0A5B7GPW7</accession>
<dbReference type="EMBL" id="VSRR010016754">
    <property type="protein sequence ID" value="MPC59659.1"/>
    <property type="molecule type" value="Genomic_DNA"/>
</dbReference>
<organism evidence="2 3">
    <name type="scientific">Portunus trituberculatus</name>
    <name type="common">Swimming crab</name>
    <name type="synonym">Neptunus trituberculatus</name>
    <dbReference type="NCBI Taxonomy" id="210409"/>
    <lineage>
        <taxon>Eukaryota</taxon>
        <taxon>Metazoa</taxon>
        <taxon>Ecdysozoa</taxon>
        <taxon>Arthropoda</taxon>
        <taxon>Crustacea</taxon>
        <taxon>Multicrustacea</taxon>
        <taxon>Malacostraca</taxon>
        <taxon>Eumalacostraca</taxon>
        <taxon>Eucarida</taxon>
        <taxon>Decapoda</taxon>
        <taxon>Pleocyemata</taxon>
        <taxon>Brachyura</taxon>
        <taxon>Eubrachyura</taxon>
        <taxon>Portunoidea</taxon>
        <taxon>Portunidae</taxon>
        <taxon>Portuninae</taxon>
        <taxon>Portunus</taxon>
    </lineage>
</organism>
<keyword evidence="3" id="KW-1185">Reference proteome</keyword>
<evidence type="ECO:0000313" key="3">
    <source>
        <dbReference type="Proteomes" id="UP000324222"/>
    </source>
</evidence>
<dbReference type="AlphaFoldDB" id="A0A5B7GPW7"/>
<comment type="caution">
    <text evidence="2">The sequence shown here is derived from an EMBL/GenBank/DDBJ whole genome shotgun (WGS) entry which is preliminary data.</text>
</comment>